<keyword evidence="2" id="KW-1015">Disulfide bond</keyword>
<dbReference type="GO" id="GO:0005576">
    <property type="term" value="C:extracellular region"/>
    <property type="evidence" value="ECO:0007669"/>
    <property type="project" value="InterPro"/>
</dbReference>
<dbReference type="InterPro" id="IPR003609">
    <property type="entry name" value="Pan_app"/>
</dbReference>
<dbReference type="OrthoDB" id="78172at2759"/>
<sequence length="146" mass="15599">MYPCGRDGLPRCTFVPPTPSPTVYPCGLNGMDRCTFVPTTPAPTPSPTVYPCGLNGMDRCTFVPTTHFVTTAPTTCQDQEFDVDYPGNDIAETLRESADLCCDDCSNTPGCTLYVFTDYNGGTCWLKSGKGDDNAVAYPGAIAAEL</sequence>
<accession>A0A485L7J3</accession>
<feature type="domain" description="Apple" evidence="3">
    <location>
        <begin position="76"/>
        <end position="145"/>
    </location>
</feature>
<keyword evidence="6" id="KW-1185">Reference proteome</keyword>
<evidence type="ECO:0000313" key="6">
    <source>
        <dbReference type="Proteomes" id="UP000332933"/>
    </source>
</evidence>
<keyword evidence="1" id="KW-0677">Repeat</keyword>
<dbReference type="GO" id="GO:0006508">
    <property type="term" value="P:proteolysis"/>
    <property type="evidence" value="ECO:0007669"/>
    <property type="project" value="InterPro"/>
</dbReference>
<organism evidence="5 6">
    <name type="scientific">Aphanomyces stellatus</name>
    <dbReference type="NCBI Taxonomy" id="120398"/>
    <lineage>
        <taxon>Eukaryota</taxon>
        <taxon>Sar</taxon>
        <taxon>Stramenopiles</taxon>
        <taxon>Oomycota</taxon>
        <taxon>Saprolegniomycetes</taxon>
        <taxon>Saprolegniales</taxon>
        <taxon>Verrucalvaceae</taxon>
        <taxon>Aphanomyces</taxon>
    </lineage>
</organism>
<name>A0A485L7J3_9STRA</name>
<proteinExistence type="predicted"/>
<dbReference type="EMBL" id="CAADRA010005911">
    <property type="protein sequence ID" value="VFT93294.1"/>
    <property type="molecule type" value="Genomic_DNA"/>
</dbReference>
<dbReference type="InterPro" id="IPR000177">
    <property type="entry name" value="Apple"/>
</dbReference>
<dbReference type="EMBL" id="VJMH01005890">
    <property type="protein sequence ID" value="KAF0692402.1"/>
    <property type="molecule type" value="Genomic_DNA"/>
</dbReference>
<evidence type="ECO:0000313" key="4">
    <source>
        <dbReference type="EMBL" id="KAF0692402.1"/>
    </source>
</evidence>
<protein>
    <submittedName>
        <fullName evidence="5">Aste57867_16520 protein</fullName>
    </submittedName>
</protein>
<evidence type="ECO:0000256" key="1">
    <source>
        <dbReference type="ARBA" id="ARBA00022737"/>
    </source>
</evidence>
<dbReference type="SMART" id="SM00223">
    <property type="entry name" value="APPLE"/>
    <property type="match status" value="1"/>
</dbReference>
<evidence type="ECO:0000256" key="2">
    <source>
        <dbReference type="ARBA" id="ARBA00023157"/>
    </source>
</evidence>
<dbReference type="AlphaFoldDB" id="A0A485L7J3"/>
<evidence type="ECO:0000259" key="3">
    <source>
        <dbReference type="SMART" id="SM00223"/>
    </source>
</evidence>
<dbReference type="Gene3D" id="3.50.4.10">
    <property type="entry name" value="Hepatocyte Growth Factor"/>
    <property type="match status" value="1"/>
</dbReference>
<dbReference type="CDD" id="cd01100">
    <property type="entry name" value="APPLE_Factor_XI_like"/>
    <property type="match status" value="1"/>
</dbReference>
<reference evidence="5 6" key="1">
    <citation type="submission" date="2019-03" db="EMBL/GenBank/DDBJ databases">
        <authorList>
            <person name="Gaulin E."/>
            <person name="Dumas B."/>
        </authorList>
    </citation>
    <scope>NUCLEOTIDE SEQUENCE [LARGE SCALE GENOMIC DNA]</scope>
    <source>
        <strain evidence="5">CBS 568.67</strain>
    </source>
</reference>
<reference evidence="4" key="2">
    <citation type="submission" date="2019-06" db="EMBL/GenBank/DDBJ databases">
        <title>Genomics analysis of Aphanomyces spp. identifies a new class of oomycete effector associated with host adaptation.</title>
        <authorList>
            <person name="Gaulin E."/>
        </authorList>
    </citation>
    <scope>NUCLEOTIDE SEQUENCE</scope>
    <source>
        <strain evidence="4">CBS 578.67</strain>
    </source>
</reference>
<dbReference type="Proteomes" id="UP000332933">
    <property type="component" value="Unassembled WGS sequence"/>
</dbReference>
<gene>
    <name evidence="5" type="primary">Aste57867_16520</name>
    <name evidence="4" type="ORF">As57867_016463</name>
    <name evidence="5" type="ORF">ASTE57867_16520</name>
</gene>
<dbReference type="Pfam" id="PF14295">
    <property type="entry name" value="PAN_4"/>
    <property type="match status" value="1"/>
</dbReference>
<evidence type="ECO:0000313" key="5">
    <source>
        <dbReference type="EMBL" id="VFT93294.1"/>
    </source>
</evidence>